<dbReference type="RefSeq" id="WP_111716752.1">
    <property type="nucleotide sequence ID" value="NZ_LR134316.1"/>
</dbReference>
<dbReference type="AlphaFoldDB" id="A0A9X8SZW5"/>
<accession>A0A9X8SZW5</accession>
<gene>
    <name evidence="1" type="ORF">NCTC6179_01344</name>
</gene>
<dbReference type="EMBL" id="LS483361">
    <property type="protein sequence ID" value="SQF67155.1"/>
    <property type="molecule type" value="Genomic_DNA"/>
</dbReference>
<proteinExistence type="predicted"/>
<dbReference type="Proteomes" id="UP000249571">
    <property type="component" value="Chromosome 1"/>
</dbReference>
<evidence type="ECO:0000313" key="2">
    <source>
        <dbReference type="Proteomes" id="UP000249571"/>
    </source>
</evidence>
<protein>
    <submittedName>
        <fullName evidence="1">Uncharacterized protein</fullName>
    </submittedName>
</protein>
<evidence type="ECO:0000313" key="1">
    <source>
        <dbReference type="EMBL" id="SQF67155.1"/>
    </source>
</evidence>
<name>A0A9X8SZW5_STREQ</name>
<reference evidence="1 2" key="1">
    <citation type="submission" date="2018-06" db="EMBL/GenBank/DDBJ databases">
        <authorList>
            <consortium name="Pathogen Informatics"/>
            <person name="Doyle S."/>
        </authorList>
    </citation>
    <scope>NUCLEOTIDE SEQUENCE [LARGE SCALE GENOMIC DNA]</scope>
    <source>
        <strain evidence="1 2">NCTC6179</strain>
    </source>
</reference>
<sequence>MITPSELTHRIEHTTLPEAVELFEEKVLRKSLNKYDDWYKQEVQKEYERINYDGAFFFFIEPDLGLSRGGLSDCIETEQEKVALLLLLVEAYERYVDVNTGIEDWLGYECIFCDFVVSNETAAIPLTQTEYEAIRDLIVTVIDHYVPSMTVMDTWEYEAFKQGQNPNDTRIDNVQITLPLFEKQEN</sequence>
<organism evidence="1 2">
    <name type="scientific">Streptococcus dysgalactiae subsp. equisimilis</name>
    <name type="common">Streptococcus equisimilis</name>
    <dbReference type="NCBI Taxonomy" id="119602"/>
    <lineage>
        <taxon>Bacteria</taxon>
        <taxon>Bacillati</taxon>
        <taxon>Bacillota</taxon>
        <taxon>Bacilli</taxon>
        <taxon>Lactobacillales</taxon>
        <taxon>Streptococcaceae</taxon>
        <taxon>Streptococcus</taxon>
    </lineage>
</organism>